<protein>
    <submittedName>
        <fullName evidence="1">Uncharacterized protein</fullName>
    </submittedName>
</protein>
<evidence type="ECO:0000313" key="1">
    <source>
        <dbReference type="EMBL" id="GIG53357.1"/>
    </source>
</evidence>
<sequence length="71" mass="7913">MTLHIENAATEAAVRLLAERMGTDEASVVNALVLDAYETLENATSYADRRNARVRLRRLLDNVERPRATSA</sequence>
<comment type="caution">
    <text evidence="1">The sequence shown here is derived from an EMBL/GenBank/DDBJ whole genome shotgun (WGS) entry which is preliminary data.</text>
</comment>
<evidence type="ECO:0000313" key="2">
    <source>
        <dbReference type="Proteomes" id="UP000652354"/>
    </source>
</evidence>
<name>A0A919Q148_9MICO</name>
<accession>A0A919Q148</accession>
<dbReference type="EMBL" id="BONR01000001">
    <property type="protein sequence ID" value="GIG53357.1"/>
    <property type="molecule type" value="Genomic_DNA"/>
</dbReference>
<dbReference type="RefSeq" id="WP_203652834.1">
    <property type="nucleotide sequence ID" value="NZ_BONR01000001.1"/>
</dbReference>
<dbReference type="AlphaFoldDB" id="A0A919Q148"/>
<proteinExistence type="predicted"/>
<dbReference type="Proteomes" id="UP000652354">
    <property type="component" value="Unassembled WGS sequence"/>
</dbReference>
<keyword evidence="2" id="KW-1185">Reference proteome</keyword>
<reference evidence="1" key="1">
    <citation type="submission" date="2021-01" db="EMBL/GenBank/DDBJ databases">
        <title>Whole genome shotgun sequence of Demequina activiva NBRC 110675.</title>
        <authorList>
            <person name="Komaki H."/>
            <person name="Tamura T."/>
        </authorList>
    </citation>
    <scope>NUCLEOTIDE SEQUENCE</scope>
    <source>
        <strain evidence="1">NBRC 110675</strain>
    </source>
</reference>
<organism evidence="1 2">
    <name type="scientific">Demequina activiva</name>
    <dbReference type="NCBI Taxonomy" id="1582364"/>
    <lineage>
        <taxon>Bacteria</taxon>
        <taxon>Bacillati</taxon>
        <taxon>Actinomycetota</taxon>
        <taxon>Actinomycetes</taxon>
        <taxon>Micrococcales</taxon>
        <taxon>Demequinaceae</taxon>
        <taxon>Demequina</taxon>
    </lineage>
</organism>
<gene>
    <name evidence="1" type="ORF">Dac01nite_01090</name>
</gene>